<dbReference type="RefSeq" id="WP_284297449.1">
    <property type="nucleotide sequence ID" value="NZ_BSVA01000001.1"/>
</dbReference>
<name>A0ABQ6JNS7_9MICO</name>
<dbReference type="EMBL" id="BSVA01000001">
    <property type="protein sequence ID" value="GMA89936.1"/>
    <property type="molecule type" value="Genomic_DNA"/>
</dbReference>
<organism evidence="2 3">
    <name type="scientific">Homoserinibacter gongjuensis</name>
    <dbReference type="NCBI Taxonomy" id="1162968"/>
    <lineage>
        <taxon>Bacteria</taxon>
        <taxon>Bacillati</taxon>
        <taxon>Actinomycetota</taxon>
        <taxon>Actinomycetes</taxon>
        <taxon>Micrococcales</taxon>
        <taxon>Microbacteriaceae</taxon>
        <taxon>Homoserinibacter</taxon>
    </lineage>
</organism>
<protein>
    <recommendedName>
        <fullName evidence="4">Transporter</fullName>
    </recommendedName>
</protein>
<accession>A0ABQ6JNS7</accession>
<sequence length="219" mass="22796">MFENPAPEGEPSADGDDLQPERLLALIDDETRGMKRALAVQVPVYYFVWGGAWLLGYLLLWSAWPGSTSPVAVPGWLAIPAFAVLMLGAAITSAAVGIRSNRGIKGVSDFVGTVYGLSWPILGGTVAAIGYALVRAGISDDAAAIYYTSAYALLVAAMYLAGTLVWHSADQLVIALVMAVAAAVTGFFGAPANMLAMALIAGPALLIGGVIALVRLRRM</sequence>
<evidence type="ECO:0000313" key="2">
    <source>
        <dbReference type="EMBL" id="GMA89936.1"/>
    </source>
</evidence>
<evidence type="ECO:0000256" key="1">
    <source>
        <dbReference type="SAM" id="Phobius"/>
    </source>
</evidence>
<feature type="transmembrane region" description="Helical" evidence="1">
    <location>
        <begin position="110"/>
        <end position="133"/>
    </location>
</feature>
<dbReference type="Proteomes" id="UP001157069">
    <property type="component" value="Unassembled WGS sequence"/>
</dbReference>
<feature type="transmembrane region" description="Helical" evidence="1">
    <location>
        <begin position="196"/>
        <end position="216"/>
    </location>
</feature>
<gene>
    <name evidence="2" type="ORF">GCM10025869_04650</name>
</gene>
<proteinExistence type="predicted"/>
<keyword evidence="1" id="KW-0472">Membrane</keyword>
<evidence type="ECO:0000313" key="3">
    <source>
        <dbReference type="Proteomes" id="UP001157069"/>
    </source>
</evidence>
<reference evidence="3" key="1">
    <citation type="journal article" date="2019" name="Int. J. Syst. Evol. Microbiol.">
        <title>The Global Catalogue of Microorganisms (GCM) 10K type strain sequencing project: providing services to taxonomists for standard genome sequencing and annotation.</title>
        <authorList>
            <consortium name="The Broad Institute Genomics Platform"/>
            <consortium name="The Broad Institute Genome Sequencing Center for Infectious Disease"/>
            <person name="Wu L."/>
            <person name="Ma J."/>
        </authorList>
    </citation>
    <scope>NUCLEOTIDE SEQUENCE [LARGE SCALE GENOMIC DNA]</scope>
    <source>
        <strain evidence="3">NBRC 108755</strain>
    </source>
</reference>
<feature type="transmembrane region" description="Helical" evidence="1">
    <location>
        <begin position="76"/>
        <end position="98"/>
    </location>
</feature>
<feature type="transmembrane region" description="Helical" evidence="1">
    <location>
        <begin position="44"/>
        <end position="64"/>
    </location>
</feature>
<feature type="transmembrane region" description="Helical" evidence="1">
    <location>
        <begin position="172"/>
        <end position="190"/>
    </location>
</feature>
<keyword evidence="3" id="KW-1185">Reference proteome</keyword>
<keyword evidence="1" id="KW-0812">Transmembrane</keyword>
<keyword evidence="1" id="KW-1133">Transmembrane helix</keyword>
<evidence type="ECO:0008006" key="4">
    <source>
        <dbReference type="Google" id="ProtNLM"/>
    </source>
</evidence>
<feature type="transmembrane region" description="Helical" evidence="1">
    <location>
        <begin position="145"/>
        <end position="165"/>
    </location>
</feature>
<comment type="caution">
    <text evidence="2">The sequence shown here is derived from an EMBL/GenBank/DDBJ whole genome shotgun (WGS) entry which is preliminary data.</text>
</comment>